<dbReference type="Proteomes" id="UP001165122">
    <property type="component" value="Unassembled WGS sequence"/>
</dbReference>
<accession>A0A9W7EGD3</accession>
<name>A0A9W7EGD3_9STRA</name>
<dbReference type="AlphaFoldDB" id="A0A9W7EGD3"/>
<sequence>MAQLGFLVFSSIQCEGKLEKANYIEEIWRELSGRKIVTSNLNLEEKVQCRGLSITTSCALYMLGGYGSEGDFGGTAECYAMIIVGAFGAGCLAAAGLWKMVVIRGEMI</sequence>
<keyword evidence="1" id="KW-0812">Transmembrane</keyword>
<evidence type="ECO:0000256" key="1">
    <source>
        <dbReference type="SAM" id="Phobius"/>
    </source>
</evidence>
<keyword evidence="1" id="KW-1133">Transmembrane helix</keyword>
<comment type="caution">
    <text evidence="2">The sequence shown here is derived from an EMBL/GenBank/DDBJ whole genome shotgun (WGS) entry which is preliminary data.</text>
</comment>
<organism evidence="2 3">
    <name type="scientific">Triparma laevis f. longispina</name>
    <dbReference type="NCBI Taxonomy" id="1714387"/>
    <lineage>
        <taxon>Eukaryota</taxon>
        <taxon>Sar</taxon>
        <taxon>Stramenopiles</taxon>
        <taxon>Ochrophyta</taxon>
        <taxon>Bolidophyceae</taxon>
        <taxon>Parmales</taxon>
        <taxon>Triparmaceae</taxon>
        <taxon>Triparma</taxon>
    </lineage>
</organism>
<dbReference type="EMBL" id="BRXW01000732">
    <property type="protein sequence ID" value="GMH75658.1"/>
    <property type="molecule type" value="Genomic_DNA"/>
</dbReference>
<gene>
    <name evidence="2" type="ORF">TrLO_g7198</name>
</gene>
<proteinExistence type="predicted"/>
<reference evidence="3" key="1">
    <citation type="journal article" date="2023" name="Commun. Biol.">
        <title>Genome analysis of Parmales, the sister group of diatoms, reveals the evolutionary specialization of diatoms from phago-mixotrophs to photoautotrophs.</title>
        <authorList>
            <person name="Ban H."/>
            <person name="Sato S."/>
            <person name="Yoshikawa S."/>
            <person name="Yamada K."/>
            <person name="Nakamura Y."/>
            <person name="Ichinomiya M."/>
            <person name="Sato N."/>
            <person name="Blanc-Mathieu R."/>
            <person name="Endo H."/>
            <person name="Kuwata A."/>
            <person name="Ogata H."/>
        </authorList>
    </citation>
    <scope>NUCLEOTIDE SEQUENCE [LARGE SCALE GENOMIC DNA]</scope>
    <source>
        <strain evidence="3">NIES 3700</strain>
    </source>
</reference>
<protein>
    <submittedName>
        <fullName evidence="2">Uncharacterized protein</fullName>
    </submittedName>
</protein>
<feature type="transmembrane region" description="Helical" evidence="1">
    <location>
        <begin position="79"/>
        <end position="98"/>
    </location>
</feature>
<keyword evidence="3" id="KW-1185">Reference proteome</keyword>
<evidence type="ECO:0000313" key="3">
    <source>
        <dbReference type="Proteomes" id="UP001165122"/>
    </source>
</evidence>
<evidence type="ECO:0000313" key="2">
    <source>
        <dbReference type="EMBL" id="GMH75658.1"/>
    </source>
</evidence>
<keyword evidence="1" id="KW-0472">Membrane</keyword>